<dbReference type="InterPro" id="IPR024356">
    <property type="entry name" value="DUF3873"/>
</dbReference>
<organism evidence="1">
    <name type="scientific">Pricia antarctica</name>
    <dbReference type="NCBI Taxonomy" id="641691"/>
    <lineage>
        <taxon>Bacteria</taxon>
        <taxon>Pseudomonadati</taxon>
        <taxon>Bacteroidota</taxon>
        <taxon>Flavobacteriia</taxon>
        <taxon>Flavobacteriales</taxon>
        <taxon>Flavobacteriaceae</taxon>
        <taxon>Pricia</taxon>
    </lineage>
</organism>
<dbReference type="Proteomes" id="UP000886191">
    <property type="component" value="Unassembled WGS sequence"/>
</dbReference>
<name>A0A831QK39_9FLAO</name>
<dbReference type="EMBL" id="DRGL01000013">
    <property type="protein sequence ID" value="HEA19678.1"/>
    <property type="molecule type" value="Genomic_DNA"/>
</dbReference>
<dbReference type="Pfam" id="PF12989">
    <property type="entry name" value="DUF3873"/>
    <property type="match status" value="1"/>
</dbReference>
<sequence>MNLPKPGHEQYEKFKNVDCKYWFDYKYCHTTGARFQKISRSLKACREAKNQWLKKQGESHE</sequence>
<reference evidence="1" key="1">
    <citation type="journal article" date="2020" name="mSystems">
        <title>Genome- and Community-Level Interaction Insights into Carbon Utilization and Element Cycling Functions of Hydrothermarchaeota in Hydrothermal Sediment.</title>
        <authorList>
            <person name="Zhou Z."/>
            <person name="Liu Y."/>
            <person name="Xu W."/>
            <person name="Pan J."/>
            <person name="Luo Z.H."/>
            <person name="Li M."/>
        </authorList>
    </citation>
    <scope>NUCLEOTIDE SEQUENCE [LARGE SCALE GENOMIC DNA]</scope>
    <source>
        <strain evidence="1">HyVt-345</strain>
    </source>
</reference>
<protein>
    <submittedName>
        <fullName evidence="1">DUF3873 domain-containing protein</fullName>
    </submittedName>
</protein>
<accession>A0A831QK39</accession>
<dbReference type="AlphaFoldDB" id="A0A831QK39"/>
<proteinExistence type="predicted"/>
<gene>
    <name evidence="1" type="ORF">ENH87_02020</name>
</gene>
<comment type="caution">
    <text evidence="1">The sequence shown here is derived from an EMBL/GenBank/DDBJ whole genome shotgun (WGS) entry which is preliminary data.</text>
</comment>
<evidence type="ECO:0000313" key="1">
    <source>
        <dbReference type="EMBL" id="HEA19678.1"/>
    </source>
</evidence>